<dbReference type="PANTHER" id="PTHR45772:SF7">
    <property type="entry name" value="AMINO ACID ABC TRANSPORTER ATP-BINDING PROTEIN"/>
    <property type="match status" value="1"/>
</dbReference>
<reference evidence="5 6" key="1">
    <citation type="submission" date="2019-04" db="EMBL/GenBank/DDBJ databases">
        <title>Phreatobacter aquaticus sp. nov.</title>
        <authorList>
            <person name="Choi A."/>
        </authorList>
    </citation>
    <scope>NUCLEOTIDE SEQUENCE [LARGE SCALE GENOMIC DNA]</scope>
    <source>
        <strain evidence="5 6">KCTC 52518</strain>
    </source>
</reference>
<accession>A0A4D7BB46</accession>
<dbReference type="SMART" id="SM00382">
    <property type="entry name" value="AAA"/>
    <property type="match status" value="1"/>
</dbReference>
<proteinExistence type="predicted"/>
<evidence type="ECO:0000256" key="3">
    <source>
        <dbReference type="ARBA" id="ARBA00022840"/>
    </source>
</evidence>
<dbReference type="InterPro" id="IPR051120">
    <property type="entry name" value="ABC_AA/LPS_Transport"/>
</dbReference>
<evidence type="ECO:0000259" key="4">
    <source>
        <dbReference type="PROSITE" id="PS50893"/>
    </source>
</evidence>
<dbReference type="GO" id="GO:0042941">
    <property type="term" value="P:D-alanine transmembrane transport"/>
    <property type="evidence" value="ECO:0007669"/>
    <property type="project" value="TreeGrafter"/>
</dbReference>
<dbReference type="InterPro" id="IPR003439">
    <property type="entry name" value="ABC_transporter-like_ATP-bd"/>
</dbReference>
<dbReference type="GO" id="GO:1903806">
    <property type="term" value="P:L-isoleucine import across plasma membrane"/>
    <property type="evidence" value="ECO:0007669"/>
    <property type="project" value="TreeGrafter"/>
</dbReference>
<keyword evidence="6" id="KW-1185">Reference proteome</keyword>
<dbReference type="GO" id="GO:0005304">
    <property type="term" value="F:L-valine transmembrane transporter activity"/>
    <property type="evidence" value="ECO:0007669"/>
    <property type="project" value="TreeGrafter"/>
</dbReference>
<evidence type="ECO:0000256" key="1">
    <source>
        <dbReference type="ARBA" id="ARBA00022448"/>
    </source>
</evidence>
<keyword evidence="2" id="KW-0547">Nucleotide-binding</keyword>
<dbReference type="AlphaFoldDB" id="A0A4D7BB46"/>
<keyword evidence="3 5" id="KW-0067">ATP-binding</keyword>
<sequence>MTALLTLEGVSKSFGGLNALRDVGFSVAANEIFAIIGPNGAGKTTLFNCIAGAIPPSSGTIRFAGQRIDGRRPHEICSLGLVRTFQIVKPFRGMTVLENVKVAAFSRHPAARAAEIAARRVIERLDMVELAEVDADELNVAQLRRLEIARALATEPKMLLLDEALAGLTATETTVMCDIIRRLPEQGIAVIVVEHSIPVVSSLCSRAVVITFGEVLVEGPTRQVIADPRVQEAYLGKAEA</sequence>
<dbReference type="KEGG" id="pstg:E8M01_14465"/>
<dbReference type="PROSITE" id="PS50893">
    <property type="entry name" value="ABC_TRANSPORTER_2"/>
    <property type="match status" value="1"/>
</dbReference>
<dbReference type="Proteomes" id="UP000298781">
    <property type="component" value="Chromosome"/>
</dbReference>
<evidence type="ECO:0000256" key="2">
    <source>
        <dbReference type="ARBA" id="ARBA00022741"/>
    </source>
</evidence>
<dbReference type="InterPro" id="IPR027417">
    <property type="entry name" value="P-loop_NTPase"/>
</dbReference>
<feature type="domain" description="ABC transporter" evidence="4">
    <location>
        <begin position="5"/>
        <end position="237"/>
    </location>
</feature>
<dbReference type="PANTHER" id="PTHR45772">
    <property type="entry name" value="CONSERVED COMPONENT OF ABC TRANSPORTER FOR NATURAL AMINO ACIDS-RELATED"/>
    <property type="match status" value="1"/>
</dbReference>
<evidence type="ECO:0000313" key="5">
    <source>
        <dbReference type="EMBL" id="QCI65307.1"/>
    </source>
</evidence>
<evidence type="ECO:0000313" key="6">
    <source>
        <dbReference type="Proteomes" id="UP000298781"/>
    </source>
</evidence>
<dbReference type="GO" id="GO:0005886">
    <property type="term" value="C:plasma membrane"/>
    <property type="evidence" value="ECO:0007669"/>
    <property type="project" value="TreeGrafter"/>
</dbReference>
<dbReference type="EMBL" id="CP039690">
    <property type="protein sequence ID" value="QCI65307.1"/>
    <property type="molecule type" value="Genomic_DNA"/>
</dbReference>
<gene>
    <name evidence="5" type="ORF">E8M01_14465</name>
</gene>
<name>A0A4D7BB46_9HYPH</name>
<dbReference type="GO" id="GO:0015808">
    <property type="term" value="P:L-alanine transport"/>
    <property type="evidence" value="ECO:0007669"/>
    <property type="project" value="TreeGrafter"/>
</dbReference>
<dbReference type="InterPro" id="IPR003593">
    <property type="entry name" value="AAA+_ATPase"/>
</dbReference>
<dbReference type="InterPro" id="IPR032823">
    <property type="entry name" value="BCA_ABC_TP_C"/>
</dbReference>
<dbReference type="GO" id="GO:0015192">
    <property type="term" value="F:L-phenylalanine transmembrane transporter activity"/>
    <property type="evidence" value="ECO:0007669"/>
    <property type="project" value="TreeGrafter"/>
</dbReference>
<dbReference type="GO" id="GO:0016887">
    <property type="term" value="F:ATP hydrolysis activity"/>
    <property type="evidence" value="ECO:0007669"/>
    <property type="project" value="InterPro"/>
</dbReference>
<dbReference type="Gene3D" id="3.40.50.300">
    <property type="entry name" value="P-loop containing nucleotide triphosphate hydrolases"/>
    <property type="match status" value="1"/>
</dbReference>
<dbReference type="OrthoDB" id="9779872at2"/>
<protein>
    <submittedName>
        <fullName evidence="5">ABC transporter ATP-binding protein</fullName>
    </submittedName>
</protein>
<dbReference type="RefSeq" id="WP_136960754.1">
    <property type="nucleotide sequence ID" value="NZ_CP039690.1"/>
</dbReference>
<dbReference type="GO" id="GO:1903805">
    <property type="term" value="P:L-valine import across plasma membrane"/>
    <property type="evidence" value="ECO:0007669"/>
    <property type="project" value="TreeGrafter"/>
</dbReference>
<keyword evidence="1" id="KW-0813">Transport</keyword>
<dbReference type="CDD" id="cd03219">
    <property type="entry name" value="ABC_Mj1267_LivG_branched"/>
    <property type="match status" value="1"/>
</dbReference>
<dbReference type="GO" id="GO:0005524">
    <property type="term" value="F:ATP binding"/>
    <property type="evidence" value="ECO:0007669"/>
    <property type="project" value="UniProtKB-KW"/>
</dbReference>
<dbReference type="GO" id="GO:0015188">
    <property type="term" value="F:L-isoleucine transmembrane transporter activity"/>
    <property type="evidence" value="ECO:0007669"/>
    <property type="project" value="TreeGrafter"/>
</dbReference>
<dbReference type="Pfam" id="PF12399">
    <property type="entry name" value="BCA_ABC_TP_C"/>
    <property type="match status" value="1"/>
</dbReference>
<dbReference type="Pfam" id="PF00005">
    <property type="entry name" value="ABC_tran"/>
    <property type="match status" value="1"/>
</dbReference>
<dbReference type="SUPFAM" id="SSF52540">
    <property type="entry name" value="P-loop containing nucleoside triphosphate hydrolases"/>
    <property type="match status" value="1"/>
</dbReference>
<organism evidence="5 6">
    <name type="scientific">Phreatobacter stygius</name>
    <dbReference type="NCBI Taxonomy" id="1940610"/>
    <lineage>
        <taxon>Bacteria</taxon>
        <taxon>Pseudomonadati</taxon>
        <taxon>Pseudomonadota</taxon>
        <taxon>Alphaproteobacteria</taxon>
        <taxon>Hyphomicrobiales</taxon>
        <taxon>Phreatobacteraceae</taxon>
        <taxon>Phreatobacter</taxon>
    </lineage>
</organism>